<organism evidence="2 3">
    <name type="scientific">Pleurotus ostreatus (strain PC15)</name>
    <name type="common">Oyster mushroom</name>
    <dbReference type="NCBI Taxonomy" id="1137138"/>
    <lineage>
        <taxon>Eukaryota</taxon>
        <taxon>Fungi</taxon>
        <taxon>Dikarya</taxon>
        <taxon>Basidiomycota</taxon>
        <taxon>Agaricomycotina</taxon>
        <taxon>Agaricomycetes</taxon>
        <taxon>Agaricomycetidae</taxon>
        <taxon>Agaricales</taxon>
        <taxon>Pleurotineae</taxon>
        <taxon>Pleurotaceae</taxon>
        <taxon>Pleurotus</taxon>
    </lineage>
</organism>
<protein>
    <recommendedName>
        <fullName evidence="1">Zn(2)-C6 fungal-type domain-containing protein</fullName>
    </recommendedName>
</protein>
<dbReference type="AlphaFoldDB" id="A0A067NQE5"/>
<dbReference type="Proteomes" id="UP000027073">
    <property type="component" value="Unassembled WGS sequence"/>
</dbReference>
<dbReference type="GO" id="GO:0008270">
    <property type="term" value="F:zinc ion binding"/>
    <property type="evidence" value="ECO:0007669"/>
    <property type="project" value="InterPro"/>
</dbReference>
<evidence type="ECO:0000313" key="2">
    <source>
        <dbReference type="EMBL" id="KDQ29240.1"/>
    </source>
</evidence>
<dbReference type="InterPro" id="IPR036864">
    <property type="entry name" value="Zn2-C6_fun-type_DNA-bd_sf"/>
</dbReference>
<reference evidence="3" key="1">
    <citation type="journal article" date="2014" name="Proc. Natl. Acad. Sci. U.S.A.">
        <title>Extensive sampling of basidiomycete genomes demonstrates inadequacy of the white-rot/brown-rot paradigm for wood decay fungi.</title>
        <authorList>
            <person name="Riley R."/>
            <person name="Salamov A.A."/>
            <person name="Brown D.W."/>
            <person name="Nagy L.G."/>
            <person name="Floudas D."/>
            <person name="Held B.W."/>
            <person name="Levasseur A."/>
            <person name="Lombard V."/>
            <person name="Morin E."/>
            <person name="Otillar R."/>
            <person name="Lindquist E.A."/>
            <person name="Sun H."/>
            <person name="LaButti K.M."/>
            <person name="Schmutz J."/>
            <person name="Jabbour D."/>
            <person name="Luo H."/>
            <person name="Baker S.E."/>
            <person name="Pisabarro A.G."/>
            <person name="Walton J.D."/>
            <person name="Blanchette R.A."/>
            <person name="Henrissat B."/>
            <person name="Martin F."/>
            <person name="Cullen D."/>
            <person name="Hibbett D.S."/>
            <person name="Grigoriev I.V."/>
        </authorList>
    </citation>
    <scope>NUCLEOTIDE SEQUENCE [LARGE SCALE GENOMIC DNA]</scope>
    <source>
        <strain evidence="3">PC15</strain>
    </source>
</reference>
<dbReference type="SMART" id="SM00066">
    <property type="entry name" value="GAL4"/>
    <property type="match status" value="1"/>
</dbReference>
<sequence>MTSVPSQRAPKRVAMACTYCRRRKIKTSPNYSCKNCSDRRQQCTYLPVEFDDPNAPQLQQSMSPSPEAPYFPTTSGHPSMQYSGHPQDSMWSQQSPQMQQAYAQQRGMPGYTMPSDGGRTHSSALPDTATHAYNQGWNAQYSQGFALPDGGSNTAFSYTPQAADGVHNASSSGYNPYSSSNTGSVSAAPPMYCQCTPGYACVCYPGYVCACPPRRA</sequence>
<feature type="domain" description="Zn(2)-C6 fungal-type" evidence="1">
    <location>
        <begin position="16"/>
        <end position="45"/>
    </location>
</feature>
<evidence type="ECO:0000259" key="1">
    <source>
        <dbReference type="PROSITE" id="PS50048"/>
    </source>
</evidence>
<dbReference type="HOGENOM" id="CLU_1278073_0_0_1"/>
<dbReference type="OrthoDB" id="39175at2759"/>
<dbReference type="VEuPathDB" id="FungiDB:PLEOSDRAFT_1083037"/>
<accession>A0A067NQE5</accession>
<dbReference type="InParanoid" id="A0A067NQE5"/>
<dbReference type="CDD" id="cd00067">
    <property type="entry name" value="GAL4"/>
    <property type="match status" value="1"/>
</dbReference>
<evidence type="ECO:0000313" key="3">
    <source>
        <dbReference type="Proteomes" id="UP000027073"/>
    </source>
</evidence>
<dbReference type="GO" id="GO:0000981">
    <property type="term" value="F:DNA-binding transcription factor activity, RNA polymerase II-specific"/>
    <property type="evidence" value="ECO:0007669"/>
    <property type="project" value="InterPro"/>
</dbReference>
<dbReference type="EMBL" id="KL198007">
    <property type="protein sequence ID" value="KDQ29240.1"/>
    <property type="molecule type" value="Genomic_DNA"/>
</dbReference>
<dbReference type="SUPFAM" id="SSF57701">
    <property type="entry name" value="Zn2/Cys6 DNA-binding domain"/>
    <property type="match status" value="1"/>
</dbReference>
<gene>
    <name evidence="2" type="ORF">PLEOSDRAFT_1083037</name>
</gene>
<name>A0A067NQE5_PLEO1</name>
<dbReference type="Gene3D" id="4.10.240.10">
    <property type="entry name" value="Zn(2)-C6 fungal-type DNA-binding domain"/>
    <property type="match status" value="1"/>
</dbReference>
<proteinExistence type="predicted"/>
<dbReference type="PROSITE" id="PS50048">
    <property type="entry name" value="ZN2_CY6_FUNGAL_2"/>
    <property type="match status" value="1"/>
</dbReference>
<dbReference type="InterPro" id="IPR001138">
    <property type="entry name" value="Zn2Cys6_DnaBD"/>
</dbReference>